<feature type="chain" id="PRO_5040939385" description="Transporter" evidence="1">
    <location>
        <begin position="24"/>
        <end position="259"/>
    </location>
</feature>
<accession>A0A9X5B2X7</accession>
<organism evidence="2 3">
    <name type="scientific">Vreelandella halophila</name>
    <dbReference type="NCBI Taxonomy" id="86177"/>
    <lineage>
        <taxon>Bacteria</taxon>
        <taxon>Pseudomonadati</taxon>
        <taxon>Pseudomonadota</taxon>
        <taxon>Gammaproteobacteria</taxon>
        <taxon>Oceanospirillales</taxon>
        <taxon>Halomonadaceae</taxon>
        <taxon>Vreelandella</taxon>
    </lineage>
</organism>
<dbReference type="AlphaFoldDB" id="A0A9X5B2X7"/>
<gene>
    <name evidence="2" type="ORF">GLW01_00760</name>
</gene>
<evidence type="ECO:0000313" key="3">
    <source>
        <dbReference type="Proteomes" id="UP000460751"/>
    </source>
</evidence>
<evidence type="ECO:0000313" key="2">
    <source>
        <dbReference type="EMBL" id="MYL25316.1"/>
    </source>
</evidence>
<name>A0A9X5B2X7_9GAMM</name>
<protein>
    <recommendedName>
        <fullName evidence="4">Transporter</fullName>
    </recommendedName>
</protein>
<sequence length="259" mass="28053">MNKMFRVTTLALTTAAVSTGALAQNQSYNEPTRGFMLERGTTAPNKKASVDLRTGGDQDFSAGVRLGLPGSELVLNHSRINPRTSQNEALFKVGLRPLQAGDDVVIDWAAYGAVAHYDSDDAQQQQGYTEESTTNLGAGAAFTADIDRFILNFNPELVFDDGARNDASDAYLNLGMGAHYALPETDFGRFEPGLEVNVTTREDRFGDSVDPSLMLGTRWLYNENVTLDVSMIQATPNNGLADASTEVSIPGYIRLNVAF</sequence>
<feature type="signal peptide" evidence="1">
    <location>
        <begin position="1"/>
        <end position="23"/>
    </location>
</feature>
<dbReference type="Proteomes" id="UP000460751">
    <property type="component" value="Unassembled WGS sequence"/>
</dbReference>
<dbReference type="OrthoDB" id="6180428at2"/>
<keyword evidence="3" id="KW-1185">Reference proteome</keyword>
<evidence type="ECO:0008006" key="4">
    <source>
        <dbReference type="Google" id="ProtNLM"/>
    </source>
</evidence>
<dbReference type="EMBL" id="WMEX01000001">
    <property type="protein sequence ID" value="MYL25316.1"/>
    <property type="molecule type" value="Genomic_DNA"/>
</dbReference>
<dbReference type="RefSeq" id="WP_151441369.1">
    <property type="nucleotide sequence ID" value="NZ_WMEX01000001.1"/>
</dbReference>
<evidence type="ECO:0000256" key="1">
    <source>
        <dbReference type="SAM" id="SignalP"/>
    </source>
</evidence>
<keyword evidence="1" id="KW-0732">Signal</keyword>
<proteinExistence type="predicted"/>
<reference evidence="2 3" key="1">
    <citation type="submission" date="2019-11" db="EMBL/GenBank/DDBJ databases">
        <title>Genome sequences of 17 halophilic strains isolated from different environments.</title>
        <authorList>
            <person name="Furrow R.E."/>
        </authorList>
    </citation>
    <scope>NUCLEOTIDE SEQUENCE [LARGE SCALE GENOMIC DNA]</scope>
    <source>
        <strain evidence="2 3">22507_15_FS</strain>
    </source>
</reference>
<comment type="caution">
    <text evidence="2">The sequence shown here is derived from an EMBL/GenBank/DDBJ whole genome shotgun (WGS) entry which is preliminary data.</text>
</comment>